<organism evidence="2 3">
    <name type="scientific">Aquipuribacter hungaricus</name>
    <dbReference type="NCBI Taxonomy" id="545624"/>
    <lineage>
        <taxon>Bacteria</taxon>
        <taxon>Bacillati</taxon>
        <taxon>Actinomycetota</taxon>
        <taxon>Actinomycetes</taxon>
        <taxon>Micrococcales</taxon>
        <taxon>Intrasporangiaceae</taxon>
        <taxon>Aquipuribacter</taxon>
    </lineage>
</organism>
<dbReference type="EMBL" id="JBHRWW010000003">
    <property type="protein sequence ID" value="MFC3687901.1"/>
    <property type="molecule type" value="Genomic_DNA"/>
</dbReference>
<accession>A0ABV7WH98</accession>
<proteinExistence type="predicted"/>
<protein>
    <recommendedName>
        <fullName evidence="1">Rhodanese domain-containing protein</fullName>
    </recommendedName>
</protein>
<name>A0ABV7WH98_9MICO</name>
<dbReference type="Proteomes" id="UP001595685">
    <property type="component" value="Unassembled WGS sequence"/>
</dbReference>
<dbReference type="SUPFAM" id="SSF63411">
    <property type="entry name" value="LuxS/MPP-like metallohydrolase"/>
    <property type="match status" value="1"/>
</dbReference>
<evidence type="ECO:0000313" key="2">
    <source>
        <dbReference type="EMBL" id="MFC3687901.1"/>
    </source>
</evidence>
<dbReference type="InterPro" id="IPR001763">
    <property type="entry name" value="Rhodanese-like_dom"/>
</dbReference>
<sequence length="511" mass="54047">MSTDTTLPAPGVDTAVPVAPSHDGPVVTEATVHVRHGVPHVVVPAPGPVRARLVFRVGMVDEAMPDRGLTHLVEHLVMRAAGRRHIDVGGHTGAWTTGFEASGPAEEVTRFVEDVWSLLADLPTGALDLERRVLGHEAVGRSLPPVVASAFHRFGVTGPGRLWTDETGLGGADVARVRDWVAGRFVRSAAALASTADITPDLSAPLGDGPAWPLPAVAAVRGSDGPTWVGDTGSTAVSLLLPSEQGLDLAVGRLLAVAAEDAVRHDRALAYEVGMDVLPVSPRTSEVTVYAVCAPADQVEVAGLLVAEVRRLRGTGGRPDDLELDRRMSRVVWEHMQDHLEVAAEHAVGLLVGSTARTVAERLDDAEALVAARVGTVVGEAWPTLQVLMQDELDPGLDDVRVCRHDEPPVTGRRHRGNPLAGLLPGARVPLPPSASVTCGADGVTLRLGEDVTTVRWEDVAAVLREPDALRLVGRDGASVLLLDGSFLGWRRLRREVEARVDPSLVLDVPS</sequence>
<reference evidence="3" key="1">
    <citation type="journal article" date="2019" name="Int. J. Syst. Evol. Microbiol.">
        <title>The Global Catalogue of Microorganisms (GCM) 10K type strain sequencing project: providing services to taxonomists for standard genome sequencing and annotation.</title>
        <authorList>
            <consortium name="The Broad Institute Genomics Platform"/>
            <consortium name="The Broad Institute Genome Sequencing Center for Infectious Disease"/>
            <person name="Wu L."/>
            <person name="Ma J."/>
        </authorList>
    </citation>
    <scope>NUCLEOTIDE SEQUENCE [LARGE SCALE GENOMIC DNA]</scope>
    <source>
        <strain evidence="3">NCAIM B.02333</strain>
    </source>
</reference>
<dbReference type="InterPro" id="IPR011249">
    <property type="entry name" value="Metalloenz_LuxS/M16"/>
</dbReference>
<dbReference type="Gene3D" id="3.30.830.10">
    <property type="entry name" value="Metalloenzyme, LuxS/M16 peptidase-like"/>
    <property type="match status" value="1"/>
</dbReference>
<keyword evidence="3" id="KW-1185">Reference proteome</keyword>
<dbReference type="RefSeq" id="WP_340290259.1">
    <property type="nucleotide sequence ID" value="NZ_JBBEOI010000016.1"/>
</dbReference>
<dbReference type="PROSITE" id="PS50206">
    <property type="entry name" value="RHODANESE_3"/>
    <property type="match status" value="1"/>
</dbReference>
<comment type="caution">
    <text evidence="2">The sequence shown here is derived from an EMBL/GenBank/DDBJ whole genome shotgun (WGS) entry which is preliminary data.</text>
</comment>
<evidence type="ECO:0000259" key="1">
    <source>
        <dbReference type="PROSITE" id="PS50206"/>
    </source>
</evidence>
<feature type="domain" description="Rhodanese" evidence="1">
    <location>
        <begin position="469"/>
        <end position="499"/>
    </location>
</feature>
<evidence type="ECO:0000313" key="3">
    <source>
        <dbReference type="Proteomes" id="UP001595685"/>
    </source>
</evidence>
<gene>
    <name evidence="2" type="ORF">ACFOLH_06045</name>
</gene>